<evidence type="ECO:0000256" key="1">
    <source>
        <dbReference type="SAM" id="MobiDB-lite"/>
    </source>
</evidence>
<sequence length="610" mass="65676">MESDPLPPTCGEVVDIPGTTCVGCTAVVQYNMNHMSGFSCCFVASAGGIYVMRPNVGSGKGAVLTSKLWSPDTPKGSVRFTSLVAFLVWPAASHVIDVLRSEQQCEPPDTTCVVSAWEGEGGQGHLTALFFSLKGLLGAGPPTVVVRETSFFKDRGHRRVFRLFYDPLFSTSAAVGVHIVLCSCYDDSLRKDVSHAATAVRGRTLLTPGDSRGAFNGDFSFVMCSTERKDLMGSEAVWCTGAPSCSSSWMAHQPCGGVVSAIVVRECREAATYAMVAMGTTRGRLHLLYSDKSNVMRHSKGPIADLAFCENSDAMYTDWDDAALKQLIRCRLGSAAASAGSNSEAKCNETPAMNLVVLDSLGYVMVVRDVDGGGSVVQMVSDIQQFIALSWRRLPCDDRFNNSSLDVRSRSVETAPCLTTSSPTNSSELLTQRLVFYRRRCSSHLAADTTGNTSHTSPNGLGTCAIAPGGPGQIFSAGLLHMTRVPGPLGRVELVISTMGQLIVFLPWRAEQDSFCISGCIRAVEPMFFVHFVDFFNTGVADLVMGGMHYVLLARRSRSEQCRKAAELMRLLGMERTSIDPTVKSGTAVFTTSEKQGTGNKDAHRELSGF</sequence>
<organism evidence="2">
    <name type="scientific">Trypanosoma congolense (strain IL3000)</name>
    <dbReference type="NCBI Taxonomy" id="1068625"/>
    <lineage>
        <taxon>Eukaryota</taxon>
        <taxon>Discoba</taxon>
        <taxon>Euglenozoa</taxon>
        <taxon>Kinetoplastea</taxon>
        <taxon>Metakinetoplastina</taxon>
        <taxon>Trypanosomatida</taxon>
        <taxon>Trypanosomatidae</taxon>
        <taxon>Trypanosoma</taxon>
        <taxon>Nannomonas</taxon>
    </lineage>
</organism>
<dbReference type="VEuPathDB" id="TriTrypDB:TcIL3000_9_3790"/>
<protein>
    <submittedName>
        <fullName evidence="2">Uncharacterized protein</fullName>
    </submittedName>
</protein>
<dbReference type="EMBL" id="HE575322">
    <property type="protein sequence ID" value="CCC92979.1"/>
    <property type="molecule type" value="Genomic_DNA"/>
</dbReference>
<evidence type="ECO:0000313" key="2">
    <source>
        <dbReference type="EMBL" id="CCC92979.1"/>
    </source>
</evidence>
<feature type="region of interest" description="Disordered" evidence="1">
    <location>
        <begin position="591"/>
        <end position="610"/>
    </location>
</feature>
<name>G0UUB5_TRYCI</name>
<proteinExistence type="predicted"/>
<feature type="compositionally biased region" description="Basic and acidic residues" evidence="1">
    <location>
        <begin position="601"/>
        <end position="610"/>
    </location>
</feature>
<gene>
    <name evidence="2" type="ORF">TCIL3000_9_3790</name>
</gene>
<reference evidence="2" key="1">
    <citation type="journal article" date="2012" name="Proc. Natl. Acad. Sci. U.S.A.">
        <title>Antigenic diversity is generated by distinct evolutionary mechanisms in African trypanosome species.</title>
        <authorList>
            <person name="Jackson A.P."/>
            <person name="Berry A."/>
            <person name="Aslett M."/>
            <person name="Allison H.C."/>
            <person name="Burton P."/>
            <person name="Vavrova-Anderson J."/>
            <person name="Brown R."/>
            <person name="Browne H."/>
            <person name="Corton N."/>
            <person name="Hauser H."/>
            <person name="Gamble J."/>
            <person name="Gilderthorp R."/>
            <person name="Marcello L."/>
            <person name="McQuillan J."/>
            <person name="Otto T.D."/>
            <person name="Quail M.A."/>
            <person name="Sanders M.J."/>
            <person name="van Tonder A."/>
            <person name="Ginger M.L."/>
            <person name="Field M.C."/>
            <person name="Barry J.D."/>
            <person name="Hertz-Fowler C."/>
            <person name="Berriman M."/>
        </authorList>
    </citation>
    <scope>NUCLEOTIDE SEQUENCE</scope>
    <source>
        <strain evidence="2">IL3000</strain>
    </source>
</reference>
<dbReference type="AlphaFoldDB" id="G0UUB5"/>
<accession>G0UUB5</accession>